<evidence type="ECO:0000313" key="2">
    <source>
        <dbReference type="EMBL" id="KAJ3568541.1"/>
    </source>
</evidence>
<evidence type="ECO:0000256" key="1">
    <source>
        <dbReference type="SAM" id="MobiDB-lite"/>
    </source>
</evidence>
<gene>
    <name evidence="2" type="ORF">NPX13_g6389</name>
</gene>
<organism evidence="2 3">
    <name type="scientific">Xylaria arbuscula</name>
    <dbReference type="NCBI Taxonomy" id="114810"/>
    <lineage>
        <taxon>Eukaryota</taxon>
        <taxon>Fungi</taxon>
        <taxon>Dikarya</taxon>
        <taxon>Ascomycota</taxon>
        <taxon>Pezizomycotina</taxon>
        <taxon>Sordariomycetes</taxon>
        <taxon>Xylariomycetidae</taxon>
        <taxon>Xylariales</taxon>
        <taxon>Xylariaceae</taxon>
        <taxon>Xylaria</taxon>
    </lineage>
</organism>
<reference evidence="2" key="1">
    <citation type="submission" date="2022-07" db="EMBL/GenBank/DDBJ databases">
        <title>Genome Sequence of Xylaria arbuscula.</title>
        <authorList>
            <person name="Buettner E."/>
        </authorList>
    </citation>
    <scope>NUCLEOTIDE SEQUENCE</scope>
    <source>
        <strain evidence="2">VT107</strain>
    </source>
</reference>
<feature type="compositionally biased region" description="Basic and acidic residues" evidence="1">
    <location>
        <begin position="45"/>
        <end position="63"/>
    </location>
</feature>
<comment type="caution">
    <text evidence="2">The sequence shown here is derived from an EMBL/GenBank/DDBJ whole genome shotgun (WGS) entry which is preliminary data.</text>
</comment>
<dbReference type="AlphaFoldDB" id="A0A9W8TM70"/>
<sequence>MSFLRILFCLPVPSTKKSTTSGEKGSASARRVDAPVGEFDRAEFERARENAKKRDEEYWEKKREKARRRQRC</sequence>
<dbReference type="EMBL" id="JANPWZ010001125">
    <property type="protein sequence ID" value="KAJ3568541.1"/>
    <property type="molecule type" value="Genomic_DNA"/>
</dbReference>
<proteinExistence type="predicted"/>
<name>A0A9W8TM70_9PEZI</name>
<accession>A0A9W8TM70</accession>
<feature type="region of interest" description="Disordered" evidence="1">
    <location>
        <begin position="45"/>
        <end position="72"/>
    </location>
</feature>
<evidence type="ECO:0000313" key="3">
    <source>
        <dbReference type="Proteomes" id="UP001148614"/>
    </source>
</evidence>
<dbReference type="Proteomes" id="UP001148614">
    <property type="component" value="Unassembled WGS sequence"/>
</dbReference>
<protein>
    <submittedName>
        <fullName evidence="2">Uncharacterized protein</fullName>
    </submittedName>
</protein>
<keyword evidence="3" id="KW-1185">Reference proteome</keyword>